<dbReference type="EMBL" id="LT984814">
    <property type="protein sequence ID" value="SPD68844.1"/>
    <property type="molecule type" value="Genomic_DNA"/>
</dbReference>
<gene>
    <name evidence="1" type="ORF">CBM2636_MP21694</name>
</gene>
<organism evidence="1 2">
    <name type="scientific">Cupriavidus taiwanensis</name>
    <dbReference type="NCBI Taxonomy" id="164546"/>
    <lineage>
        <taxon>Bacteria</taxon>
        <taxon>Pseudomonadati</taxon>
        <taxon>Pseudomonadota</taxon>
        <taxon>Betaproteobacteria</taxon>
        <taxon>Burkholderiales</taxon>
        <taxon>Burkholderiaceae</taxon>
        <taxon>Cupriavidus</taxon>
    </lineage>
</organism>
<proteinExistence type="predicted"/>
<keyword evidence="1" id="KW-0614">Plasmid</keyword>
<geneLocation type="plasmid" evidence="2">
    <name>cbm2636_mp</name>
</geneLocation>
<evidence type="ECO:0000313" key="1">
    <source>
        <dbReference type="EMBL" id="SPD68844.1"/>
    </source>
</evidence>
<evidence type="ECO:0000313" key="2">
    <source>
        <dbReference type="Proteomes" id="UP000254259"/>
    </source>
</evidence>
<dbReference type="AlphaFoldDB" id="A0A9Q7V1L0"/>
<reference evidence="1 2" key="1">
    <citation type="submission" date="2018-01" db="EMBL/GenBank/DDBJ databases">
        <authorList>
            <person name="Clerissi C."/>
        </authorList>
    </citation>
    <scope>NUCLEOTIDE SEQUENCE [LARGE SCALE GENOMIC DNA]</scope>
    <source>
        <strain evidence="1">Cupriavidus taiwanensis SWF 66322</strain>
        <plasmid evidence="2">cbm2636_mp</plasmid>
    </source>
</reference>
<accession>A0A9Q7V1L0</accession>
<dbReference type="Proteomes" id="UP000254259">
    <property type="component" value="Plasmid CBM2636_mp"/>
</dbReference>
<name>A0A9Q7V1L0_9BURK</name>
<sequence length="65" mass="7430">MTGKRSRTFLSHARHRLQPDGISRSGRALRMKWLFGCFSGLLHEEFERRGRVGVTNASNTATWPT</sequence>
<protein>
    <submittedName>
        <fullName evidence="1">Uncharacterized protein</fullName>
    </submittedName>
</protein>